<evidence type="ECO:0000313" key="2">
    <source>
        <dbReference type="EMBL" id="MCX5615603.1"/>
    </source>
</evidence>
<dbReference type="Gene3D" id="3.40.50.1220">
    <property type="entry name" value="TPP-binding domain"/>
    <property type="match status" value="1"/>
</dbReference>
<evidence type="ECO:0000313" key="3">
    <source>
        <dbReference type="Proteomes" id="UP001165633"/>
    </source>
</evidence>
<sequence>MNLQVGGQKLRFLANGPSIPDELLMARDEGHVVFFCGAGVSRAFAGLPDFFGLADKIIDKLRVEPDSPACKLIQDARTSVPGAISIDRIFGLLEREFASSDIEEAVTSALKPPENCVLTAHKILLDLASTPQGTKLVTTNFDRLFDDCGRNLQSWQPPRLPDPLRSNEFNGIVYLHGRAKPDYGGAEGDGFVLSSSTFGHAYVSNGWATAFIRSILEQYLVVFVGYTADDAPVQYLLEALNTANRKKAFAFHAGNQKEAAARWRHKGVNAIPYDAPDNDHTALWDSLKAWAKRARDPEAWYEEIIATSQKGPAKLQPHERGQIAHIVSTHKGAEKFRLHEPPPPAEWLCVFDRYRRFAAPGNTDWLNPAKSYVNPFERYGLDSDPLPPSEHSPKQQPPSGAWDALEPNTLDVSTSSKDNLTAFHTQNPYYTPRLVSRLEQLGLWLARVCDQPAAIWWAVRQTFLHQNIQYYILQRFNTPDSQIHDNTRIAWRLLFENWEQPKNFYHDWFTLQSTIRKEGWSSSLIRKFGALLQPYLSIEPSPLDSPIPPNADTPQGHDRLIIRKGVTHPQPYKPITIPDEWCLPAVRILRQNLELALALEHEAGGYTYTKLAHYSETM</sequence>
<feature type="region of interest" description="Disordered" evidence="1">
    <location>
        <begin position="383"/>
        <end position="407"/>
    </location>
</feature>
<evidence type="ECO:0000256" key="1">
    <source>
        <dbReference type="SAM" id="MobiDB-lite"/>
    </source>
</evidence>
<dbReference type="RefSeq" id="WP_266126603.1">
    <property type="nucleotide sequence ID" value="NZ_JANIDV010000001.1"/>
</dbReference>
<name>A0ABT3WAE6_9PROT</name>
<gene>
    <name evidence="2" type="ORF">NQF87_01210</name>
</gene>
<dbReference type="EMBL" id="JANIDV010000001">
    <property type="protein sequence ID" value="MCX5615603.1"/>
    <property type="molecule type" value="Genomic_DNA"/>
</dbReference>
<keyword evidence="3" id="KW-1185">Reference proteome</keyword>
<accession>A0ABT3WAE6</accession>
<protein>
    <submittedName>
        <fullName evidence="2">SIR2 family protein</fullName>
    </submittedName>
</protein>
<reference evidence="2" key="1">
    <citation type="submission" date="2022-07" db="EMBL/GenBank/DDBJ databases">
        <title>Bombella genomes.</title>
        <authorList>
            <person name="Harer L."/>
            <person name="Styblova S."/>
            <person name="Ehrmann M."/>
        </authorList>
    </citation>
    <scope>NUCLEOTIDE SEQUENCE</scope>
    <source>
        <strain evidence="2">TMW 2.2559</strain>
    </source>
</reference>
<comment type="caution">
    <text evidence="2">The sequence shown here is derived from an EMBL/GenBank/DDBJ whole genome shotgun (WGS) entry which is preliminary data.</text>
</comment>
<proteinExistence type="predicted"/>
<dbReference type="InterPro" id="IPR029035">
    <property type="entry name" value="DHS-like_NAD/FAD-binding_dom"/>
</dbReference>
<dbReference type="Pfam" id="PF13289">
    <property type="entry name" value="SIR2_2"/>
    <property type="match status" value="1"/>
</dbReference>
<dbReference type="Proteomes" id="UP001165633">
    <property type="component" value="Unassembled WGS sequence"/>
</dbReference>
<dbReference type="SUPFAM" id="SSF52467">
    <property type="entry name" value="DHS-like NAD/FAD-binding domain"/>
    <property type="match status" value="1"/>
</dbReference>
<organism evidence="2 3">
    <name type="scientific">Bombella dulcis</name>
    <dbReference type="NCBI Taxonomy" id="2967339"/>
    <lineage>
        <taxon>Bacteria</taxon>
        <taxon>Pseudomonadati</taxon>
        <taxon>Pseudomonadota</taxon>
        <taxon>Alphaproteobacteria</taxon>
        <taxon>Acetobacterales</taxon>
        <taxon>Acetobacteraceae</taxon>
        <taxon>Bombella</taxon>
    </lineage>
</organism>